<evidence type="ECO:0000313" key="12">
    <source>
        <dbReference type="EMBL" id="MFG6446889.1"/>
    </source>
</evidence>
<evidence type="ECO:0000256" key="7">
    <source>
        <dbReference type="ARBA" id="ARBA00022777"/>
    </source>
</evidence>
<organism evidence="12 13">
    <name type="scientific">Roseateles rivi</name>
    <dbReference type="NCBI Taxonomy" id="3299028"/>
    <lineage>
        <taxon>Bacteria</taxon>
        <taxon>Pseudomonadati</taxon>
        <taxon>Pseudomonadota</taxon>
        <taxon>Betaproteobacteria</taxon>
        <taxon>Burkholderiales</taxon>
        <taxon>Sphaerotilaceae</taxon>
        <taxon>Roseateles</taxon>
    </lineage>
</organism>
<comment type="caution">
    <text evidence="11">Lacks conserved residue(s) required for the propagation of feature annotation.</text>
</comment>
<evidence type="ECO:0000256" key="6">
    <source>
        <dbReference type="ARBA" id="ARBA00022741"/>
    </source>
</evidence>
<keyword evidence="11" id="KW-0963">Cytoplasm</keyword>
<evidence type="ECO:0000256" key="8">
    <source>
        <dbReference type="ARBA" id="ARBA00022840"/>
    </source>
</evidence>
<dbReference type="InterPro" id="IPR027417">
    <property type="entry name" value="P-loop_NTPase"/>
</dbReference>
<evidence type="ECO:0000256" key="9">
    <source>
        <dbReference type="ARBA" id="ARBA00023141"/>
    </source>
</evidence>
<dbReference type="PANTHER" id="PTHR21087:SF16">
    <property type="entry name" value="SHIKIMATE KINASE 1, CHLOROPLASTIC"/>
    <property type="match status" value="1"/>
</dbReference>
<dbReference type="PROSITE" id="PS01128">
    <property type="entry name" value="SHIKIMATE_KINASE"/>
    <property type="match status" value="1"/>
</dbReference>
<comment type="caution">
    <text evidence="12">The sequence shown here is derived from an EMBL/GenBank/DDBJ whole genome shotgun (WGS) entry which is preliminary data.</text>
</comment>
<feature type="binding site" evidence="11">
    <location>
        <position position="84"/>
    </location>
    <ligand>
        <name>substrate</name>
    </ligand>
</feature>
<comment type="function">
    <text evidence="11">Catalyzes the specific phosphorylation of the 3-hydroxyl group of shikimic acid using ATP as a cosubstrate.</text>
</comment>
<feature type="binding site" evidence="11">
    <location>
        <position position="36"/>
    </location>
    <ligand>
        <name>substrate</name>
    </ligand>
</feature>
<reference evidence="12 13" key="1">
    <citation type="submission" date="2024-08" db="EMBL/GenBank/DDBJ databases">
        <authorList>
            <person name="Lu H."/>
        </authorList>
    </citation>
    <scope>NUCLEOTIDE SEQUENCE [LARGE SCALE GENOMIC DNA]</scope>
    <source>
        <strain evidence="12 13">BYS180W</strain>
    </source>
</reference>
<keyword evidence="9 11" id="KW-0057">Aromatic amino acid biosynthesis</keyword>
<feature type="binding site" evidence="11">
    <location>
        <position position="122"/>
    </location>
    <ligand>
        <name>ATP</name>
        <dbReference type="ChEBI" id="CHEBI:30616"/>
    </ligand>
</feature>
<keyword evidence="13" id="KW-1185">Reference proteome</keyword>
<comment type="subcellular location">
    <subcellularLocation>
        <location evidence="11">Cytoplasm</location>
    </subcellularLocation>
</comment>
<keyword evidence="11" id="KW-0460">Magnesium</keyword>
<keyword evidence="11" id="KW-0479">Metal-binding</keyword>
<gene>
    <name evidence="11" type="primary">aroK</name>
    <name evidence="12" type="ORF">ACG0Z6_01390</name>
</gene>
<accession>A0ABW7FRC7</accession>
<dbReference type="InterPro" id="IPR000623">
    <property type="entry name" value="Shikimate_kinase/TSH1"/>
</dbReference>
<keyword evidence="5 11" id="KW-0808">Transferase</keyword>
<dbReference type="Gene3D" id="3.40.50.300">
    <property type="entry name" value="P-loop containing nucleotide triphosphate hydrolases"/>
    <property type="match status" value="1"/>
</dbReference>
<comment type="pathway">
    <text evidence="1 11">Metabolic intermediate biosynthesis; chorismate biosynthesis; chorismate from D-erythrose 4-phosphate and phosphoenolpyruvate: step 5/7.</text>
</comment>
<evidence type="ECO:0000256" key="4">
    <source>
        <dbReference type="ARBA" id="ARBA00022605"/>
    </source>
</evidence>
<dbReference type="PANTHER" id="PTHR21087">
    <property type="entry name" value="SHIKIMATE KINASE"/>
    <property type="match status" value="1"/>
</dbReference>
<dbReference type="GO" id="GO:0004765">
    <property type="term" value="F:shikimate kinase activity"/>
    <property type="evidence" value="ECO:0007669"/>
    <property type="project" value="UniProtKB-EC"/>
</dbReference>
<evidence type="ECO:0000313" key="13">
    <source>
        <dbReference type="Proteomes" id="UP001606099"/>
    </source>
</evidence>
<feature type="binding site" evidence="11">
    <location>
        <position position="141"/>
    </location>
    <ligand>
        <name>substrate</name>
    </ligand>
</feature>
<evidence type="ECO:0000256" key="1">
    <source>
        <dbReference type="ARBA" id="ARBA00004842"/>
    </source>
</evidence>
<dbReference type="EMBL" id="JBIGHZ010000001">
    <property type="protein sequence ID" value="MFG6446889.1"/>
    <property type="molecule type" value="Genomic_DNA"/>
</dbReference>
<evidence type="ECO:0000256" key="2">
    <source>
        <dbReference type="ARBA" id="ARBA00006997"/>
    </source>
</evidence>
<feature type="binding site" evidence="11">
    <location>
        <position position="18"/>
    </location>
    <ligand>
        <name>Mg(2+)</name>
        <dbReference type="ChEBI" id="CHEBI:18420"/>
    </ligand>
</feature>
<dbReference type="RefSeq" id="WP_394458117.1">
    <property type="nucleotide sequence ID" value="NZ_JBIGHZ010000001.1"/>
</dbReference>
<comment type="catalytic activity">
    <reaction evidence="10 11">
        <text>shikimate + ATP = 3-phosphoshikimate + ADP + H(+)</text>
        <dbReference type="Rhea" id="RHEA:13121"/>
        <dbReference type="ChEBI" id="CHEBI:15378"/>
        <dbReference type="ChEBI" id="CHEBI:30616"/>
        <dbReference type="ChEBI" id="CHEBI:36208"/>
        <dbReference type="ChEBI" id="CHEBI:145989"/>
        <dbReference type="ChEBI" id="CHEBI:456216"/>
        <dbReference type="EC" id="2.7.1.71"/>
    </reaction>
</comment>
<evidence type="ECO:0000256" key="11">
    <source>
        <dbReference type="HAMAP-Rule" id="MF_00109"/>
    </source>
</evidence>
<keyword evidence="4 11" id="KW-0028">Amino-acid biosynthesis</keyword>
<dbReference type="InterPro" id="IPR023000">
    <property type="entry name" value="Shikimate_kinase_CS"/>
</dbReference>
<keyword evidence="8 11" id="KW-0067">ATP-binding</keyword>
<keyword evidence="6 11" id="KW-0547">Nucleotide-binding</keyword>
<name>A0ABW7FRC7_9BURK</name>
<dbReference type="Proteomes" id="UP001606099">
    <property type="component" value="Unassembled WGS sequence"/>
</dbReference>
<comment type="cofactor">
    <cofactor evidence="11">
        <name>Mg(2+)</name>
        <dbReference type="ChEBI" id="CHEBI:18420"/>
    </cofactor>
    <text evidence="11">Binds 1 Mg(2+) ion per subunit.</text>
</comment>
<proteinExistence type="inferred from homology"/>
<dbReference type="HAMAP" id="MF_00109">
    <property type="entry name" value="Shikimate_kinase"/>
    <property type="match status" value="1"/>
</dbReference>
<dbReference type="PRINTS" id="PR01100">
    <property type="entry name" value="SHIKIMTKNASE"/>
</dbReference>
<feature type="binding site" evidence="11">
    <location>
        <begin position="14"/>
        <end position="19"/>
    </location>
    <ligand>
        <name>ATP</name>
        <dbReference type="ChEBI" id="CHEBI:30616"/>
    </ligand>
</feature>
<dbReference type="InterPro" id="IPR031322">
    <property type="entry name" value="Shikimate/glucono_kinase"/>
</dbReference>
<dbReference type="CDD" id="cd00464">
    <property type="entry name" value="SK"/>
    <property type="match status" value="1"/>
</dbReference>
<evidence type="ECO:0000256" key="10">
    <source>
        <dbReference type="ARBA" id="ARBA00048567"/>
    </source>
</evidence>
<evidence type="ECO:0000256" key="3">
    <source>
        <dbReference type="ARBA" id="ARBA00012154"/>
    </source>
</evidence>
<feature type="binding site" evidence="11">
    <location>
        <position position="61"/>
    </location>
    <ligand>
        <name>substrate</name>
    </ligand>
</feature>
<dbReference type="SUPFAM" id="SSF52540">
    <property type="entry name" value="P-loop containing nucleoside triphosphate hydrolases"/>
    <property type="match status" value="1"/>
</dbReference>
<dbReference type="Pfam" id="PF01202">
    <property type="entry name" value="SKI"/>
    <property type="match status" value="1"/>
</dbReference>
<sequence>MINEIRLCLVGMPGVGKSTAGRMLAKQLKVQFFDSDAVIEQRLCGETIKQFFSRCGEEAFRDLESEVLAELVGRGGEWVLATGGGAVLRERNRELLRTHSTVIYLRSSPDEIFRRLRGDTQRPLLQVPNPQQKLRDLYAQRDPFYRRCSHYAVETGRPAVHTLCNMILMQLELDGSISSSRVPATVGVLG</sequence>
<evidence type="ECO:0000256" key="5">
    <source>
        <dbReference type="ARBA" id="ARBA00022679"/>
    </source>
</evidence>
<dbReference type="EC" id="2.7.1.71" evidence="3 11"/>
<comment type="subunit">
    <text evidence="11">Monomer.</text>
</comment>
<protein>
    <recommendedName>
        <fullName evidence="3 11">Shikimate kinase</fullName>
        <shortName evidence="11">SK</shortName>
        <ecNumber evidence="3 11">2.7.1.71</ecNumber>
    </recommendedName>
</protein>
<keyword evidence="7 11" id="KW-0418">Kinase</keyword>
<comment type="similarity">
    <text evidence="2 11">Belongs to the shikimate kinase family.</text>
</comment>